<proteinExistence type="predicted"/>
<feature type="compositionally biased region" description="Polar residues" evidence="1">
    <location>
        <begin position="1"/>
        <end position="10"/>
    </location>
</feature>
<accession>A0A9D4M436</accession>
<dbReference type="EMBL" id="JAIWYP010000002">
    <property type="protein sequence ID" value="KAH3869223.1"/>
    <property type="molecule type" value="Genomic_DNA"/>
</dbReference>
<protein>
    <submittedName>
        <fullName evidence="2">Uncharacterized protein</fullName>
    </submittedName>
</protein>
<evidence type="ECO:0000313" key="3">
    <source>
        <dbReference type="Proteomes" id="UP000828390"/>
    </source>
</evidence>
<gene>
    <name evidence="2" type="ORF">DPMN_032385</name>
</gene>
<evidence type="ECO:0000313" key="2">
    <source>
        <dbReference type="EMBL" id="KAH3869223.1"/>
    </source>
</evidence>
<feature type="compositionally biased region" description="Polar residues" evidence="1">
    <location>
        <begin position="42"/>
        <end position="51"/>
    </location>
</feature>
<evidence type="ECO:0000256" key="1">
    <source>
        <dbReference type="SAM" id="MobiDB-lite"/>
    </source>
</evidence>
<keyword evidence="3" id="KW-1185">Reference proteome</keyword>
<dbReference type="AlphaFoldDB" id="A0A9D4M436"/>
<feature type="region of interest" description="Disordered" evidence="1">
    <location>
        <begin position="1"/>
        <end position="20"/>
    </location>
</feature>
<dbReference type="Proteomes" id="UP000828390">
    <property type="component" value="Unassembled WGS sequence"/>
</dbReference>
<organism evidence="2 3">
    <name type="scientific">Dreissena polymorpha</name>
    <name type="common">Zebra mussel</name>
    <name type="synonym">Mytilus polymorpha</name>
    <dbReference type="NCBI Taxonomy" id="45954"/>
    <lineage>
        <taxon>Eukaryota</taxon>
        <taxon>Metazoa</taxon>
        <taxon>Spiralia</taxon>
        <taxon>Lophotrochozoa</taxon>
        <taxon>Mollusca</taxon>
        <taxon>Bivalvia</taxon>
        <taxon>Autobranchia</taxon>
        <taxon>Heteroconchia</taxon>
        <taxon>Euheterodonta</taxon>
        <taxon>Imparidentia</taxon>
        <taxon>Neoheterodontei</taxon>
        <taxon>Myida</taxon>
        <taxon>Dreissenoidea</taxon>
        <taxon>Dreissenidae</taxon>
        <taxon>Dreissena</taxon>
    </lineage>
</organism>
<feature type="region of interest" description="Disordered" evidence="1">
    <location>
        <begin position="26"/>
        <end position="73"/>
    </location>
</feature>
<reference evidence="2" key="1">
    <citation type="journal article" date="2019" name="bioRxiv">
        <title>The Genome of the Zebra Mussel, Dreissena polymorpha: A Resource for Invasive Species Research.</title>
        <authorList>
            <person name="McCartney M.A."/>
            <person name="Auch B."/>
            <person name="Kono T."/>
            <person name="Mallez S."/>
            <person name="Zhang Y."/>
            <person name="Obille A."/>
            <person name="Becker A."/>
            <person name="Abrahante J.E."/>
            <person name="Garbe J."/>
            <person name="Badalamenti J.P."/>
            <person name="Herman A."/>
            <person name="Mangelson H."/>
            <person name="Liachko I."/>
            <person name="Sullivan S."/>
            <person name="Sone E.D."/>
            <person name="Koren S."/>
            <person name="Silverstein K.A.T."/>
            <person name="Beckman K.B."/>
            <person name="Gohl D.M."/>
        </authorList>
    </citation>
    <scope>NUCLEOTIDE SEQUENCE</scope>
    <source>
        <strain evidence="2">Duluth1</strain>
        <tissue evidence="2">Whole animal</tissue>
    </source>
</reference>
<name>A0A9D4M436_DREPO</name>
<sequence>MSCAGSTSQSREPETVAGCQVESVWPKRSTREPETVAGCQVESVQPKGSLSKTREPETVASCHGESDQQKKEKEVVVPDHLQEVYKASIGKLTGEQAGALTRALFSEEVDDDIGLVEQGSFRTRGQQTTFQHGWPSVLSDVTEVESGHGVFNQMESASPLDSYPWDPGGEPFTQSCRVLAGSFSQHPLKFQQE</sequence>
<feature type="compositionally biased region" description="Basic and acidic residues" evidence="1">
    <location>
        <begin position="64"/>
        <end position="73"/>
    </location>
</feature>
<comment type="caution">
    <text evidence="2">The sequence shown here is derived from an EMBL/GenBank/DDBJ whole genome shotgun (WGS) entry which is preliminary data.</text>
</comment>
<reference evidence="2" key="2">
    <citation type="submission" date="2020-11" db="EMBL/GenBank/DDBJ databases">
        <authorList>
            <person name="McCartney M.A."/>
            <person name="Auch B."/>
            <person name="Kono T."/>
            <person name="Mallez S."/>
            <person name="Becker A."/>
            <person name="Gohl D.M."/>
            <person name="Silverstein K.A.T."/>
            <person name="Koren S."/>
            <person name="Bechman K.B."/>
            <person name="Herman A."/>
            <person name="Abrahante J.E."/>
            <person name="Garbe J."/>
        </authorList>
    </citation>
    <scope>NUCLEOTIDE SEQUENCE</scope>
    <source>
        <strain evidence="2">Duluth1</strain>
        <tissue evidence="2">Whole animal</tissue>
    </source>
</reference>